<dbReference type="InterPro" id="IPR036866">
    <property type="entry name" value="RibonucZ/Hydroxyglut_hydro"/>
</dbReference>
<dbReference type="Gene3D" id="3.60.15.10">
    <property type="entry name" value="Ribonuclease Z/Hydroxyacylglutathione hydrolase-like"/>
    <property type="match status" value="1"/>
</dbReference>
<dbReference type="CDD" id="cd07715">
    <property type="entry name" value="TaR3-like_MBL-fold"/>
    <property type="match status" value="1"/>
</dbReference>
<dbReference type="SMART" id="SM00849">
    <property type="entry name" value="Lactamase_B"/>
    <property type="match status" value="1"/>
</dbReference>
<gene>
    <name evidence="2" type="ORF">ENI34_02190</name>
</gene>
<evidence type="ECO:0000313" key="3">
    <source>
        <dbReference type="Proteomes" id="UP000885826"/>
    </source>
</evidence>
<sequence>MYIKFYGTRGSIAVANKETKKYGGNTTCMYVETDTGEAIIIDAGTGIRELGAHLLQKRKLKMHLIFSHYHWDHIQGFPFFAPIFFSNAEINIYGAKEEISVRKALNYQMTLPYFPATLKDLRAKLRFKELKNRLKIGNMTIQTIPTNHPNYTVAFKFTEGKHCFAFLTDNELHAKGGNTPYKKFVNFVKGVDFFIHDAQYTDDIYQQRVGWGHSTYNQVMQLARDAGVKSVIFTHHDHGSTDQFIDDRIKELRGKYRTYHIQAAADGKTIILK</sequence>
<comment type="caution">
    <text evidence="2">The sequence shown here is derived from an EMBL/GenBank/DDBJ whole genome shotgun (WGS) entry which is preliminary data.</text>
</comment>
<dbReference type="SUPFAM" id="SSF56281">
    <property type="entry name" value="Metallo-hydrolase/oxidoreductase"/>
    <property type="match status" value="1"/>
</dbReference>
<evidence type="ECO:0000259" key="1">
    <source>
        <dbReference type="SMART" id="SM00849"/>
    </source>
</evidence>
<dbReference type="Pfam" id="PF12706">
    <property type="entry name" value="Lactamase_B_2"/>
    <property type="match status" value="1"/>
</dbReference>
<dbReference type="Proteomes" id="UP000885826">
    <property type="component" value="Unassembled WGS sequence"/>
</dbReference>
<dbReference type="InterPro" id="IPR001279">
    <property type="entry name" value="Metallo-B-lactamas"/>
</dbReference>
<organism evidence="2 3">
    <name type="scientific">candidate division WOR-3 bacterium</name>
    <dbReference type="NCBI Taxonomy" id="2052148"/>
    <lineage>
        <taxon>Bacteria</taxon>
        <taxon>Bacteria division WOR-3</taxon>
    </lineage>
</organism>
<dbReference type="EMBL" id="DRIG01000025">
    <property type="protein sequence ID" value="HEC77936.1"/>
    <property type="molecule type" value="Genomic_DNA"/>
</dbReference>
<accession>A0A9C9JZI4</accession>
<name>A0A9C9JZI4_UNCW3</name>
<proteinExistence type="predicted"/>
<reference evidence="2" key="1">
    <citation type="journal article" date="2020" name="mSystems">
        <title>Genome- and Community-Level Interaction Insights into Carbon Utilization and Element Cycling Functions of Hydrothermarchaeota in Hydrothermal Sediment.</title>
        <authorList>
            <person name="Zhou Z."/>
            <person name="Liu Y."/>
            <person name="Xu W."/>
            <person name="Pan J."/>
            <person name="Luo Z.H."/>
            <person name="Li M."/>
        </authorList>
    </citation>
    <scope>NUCLEOTIDE SEQUENCE</scope>
    <source>
        <strain evidence="2">HyVt-388</strain>
    </source>
</reference>
<protein>
    <submittedName>
        <fullName evidence="2">MBL fold metallo-hydrolase</fullName>
    </submittedName>
</protein>
<feature type="domain" description="Metallo-beta-lactamase" evidence="1">
    <location>
        <begin position="25"/>
        <end position="213"/>
    </location>
</feature>
<dbReference type="AlphaFoldDB" id="A0A9C9JZI4"/>
<dbReference type="PANTHER" id="PTHR42663:SF4">
    <property type="entry name" value="SLL1036 PROTEIN"/>
    <property type="match status" value="1"/>
</dbReference>
<dbReference type="PANTHER" id="PTHR42663">
    <property type="entry name" value="HYDROLASE C777.06C-RELATED-RELATED"/>
    <property type="match status" value="1"/>
</dbReference>
<evidence type="ECO:0000313" key="2">
    <source>
        <dbReference type="EMBL" id="HEC77936.1"/>
    </source>
</evidence>